<dbReference type="GO" id="GO:0005507">
    <property type="term" value="F:copper ion binding"/>
    <property type="evidence" value="ECO:0007669"/>
    <property type="project" value="InterPro"/>
</dbReference>
<keyword evidence="6" id="KW-0479">Metal-binding</keyword>
<evidence type="ECO:0000256" key="11">
    <source>
        <dbReference type="ARBA" id="ARBA00023008"/>
    </source>
</evidence>
<dbReference type="Proteomes" id="UP001501920">
    <property type="component" value="Chromosome 25"/>
</dbReference>
<dbReference type="GO" id="GO:0004720">
    <property type="term" value="F:protein-lysine 6-oxidase activity"/>
    <property type="evidence" value="ECO:0007669"/>
    <property type="project" value="UniProtKB-EC"/>
</dbReference>
<evidence type="ECO:0000259" key="18">
    <source>
        <dbReference type="PROSITE" id="PS50287"/>
    </source>
</evidence>
<keyword evidence="12 16" id="KW-1015">Disulfide bond</keyword>
<feature type="signal peptide" evidence="17">
    <location>
        <begin position="1"/>
        <end position="19"/>
    </location>
</feature>
<dbReference type="PRINTS" id="PR00074">
    <property type="entry name" value="LYSYLOXIDASE"/>
</dbReference>
<feature type="disulfide bond" evidence="16">
    <location>
        <begin position="169"/>
        <end position="230"/>
    </location>
</feature>
<reference evidence="19" key="2">
    <citation type="submission" date="2025-08" db="UniProtKB">
        <authorList>
            <consortium name="Ensembl"/>
        </authorList>
    </citation>
    <scope>IDENTIFICATION</scope>
</reference>
<keyword evidence="7 17" id="KW-0732">Signal</keyword>
<feature type="disulfide bond" evidence="16">
    <location>
        <begin position="200"/>
        <end position="210"/>
    </location>
</feature>
<dbReference type="GO" id="GO:0016020">
    <property type="term" value="C:membrane"/>
    <property type="evidence" value="ECO:0007669"/>
    <property type="project" value="InterPro"/>
</dbReference>
<dbReference type="Pfam" id="PF00530">
    <property type="entry name" value="SRCR"/>
    <property type="match status" value="3"/>
</dbReference>
<keyword evidence="8" id="KW-0677">Repeat</keyword>
<keyword evidence="20" id="KW-1185">Reference proteome</keyword>
<feature type="domain" description="SRCR" evidence="18">
    <location>
        <begin position="26"/>
        <end position="126"/>
    </location>
</feature>
<evidence type="ECO:0000256" key="5">
    <source>
        <dbReference type="ARBA" id="ARBA00022525"/>
    </source>
</evidence>
<dbReference type="Ensembl" id="ENSPNAT00000045298.1">
    <property type="protein sequence ID" value="ENSPNAP00000075327.1"/>
    <property type="gene ID" value="ENSPNAG00000002704.2"/>
</dbReference>
<protein>
    <recommendedName>
        <fullName evidence="14">protein-lysine 6-oxidase</fullName>
        <ecNumber evidence="14">1.4.3.13</ecNumber>
    </recommendedName>
</protein>
<evidence type="ECO:0000256" key="13">
    <source>
        <dbReference type="ARBA" id="ARBA00023180"/>
    </source>
</evidence>
<keyword evidence="5" id="KW-0964">Secreted</keyword>
<comment type="similarity">
    <text evidence="3">Belongs to the lysyl oxidase family.</text>
</comment>
<dbReference type="InterPro" id="IPR050912">
    <property type="entry name" value="LOX-like_protein"/>
</dbReference>
<dbReference type="GeneTree" id="ENSGT00940000157042"/>
<feature type="disulfide bond" evidence="16">
    <location>
        <begin position="156"/>
        <end position="220"/>
    </location>
</feature>
<dbReference type="FunFam" id="3.10.250.10:FF:000001">
    <property type="entry name" value="Lysyl oxidase 4 isoform X1"/>
    <property type="match status" value="2"/>
</dbReference>
<dbReference type="PANTHER" id="PTHR45817">
    <property type="entry name" value="LYSYL OXIDASE-LIKE-RELATED"/>
    <property type="match status" value="1"/>
</dbReference>
<evidence type="ECO:0000256" key="3">
    <source>
        <dbReference type="ARBA" id="ARBA00007492"/>
    </source>
</evidence>
<organism evidence="19 20">
    <name type="scientific">Pygocentrus nattereri</name>
    <name type="common">Red-bellied piranha</name>
    <dbReference type="NCBI Taxonomy" id="42514"/>
    <lineage>
        <taxon>Eukaryota</taxon>
        <taxon>Metazoa</taxon>
        <taxon>Chordata</taxon>
        <taxon>Craniata</taxon>
        <taxon>Vertebrata</taxon>
        <taxon>Euteleostomi</taxon>
        <taxon>Actinopterygii</taxon>
        <taxon>Neopterygii</taxon>
        <taxon>Teleostei</taxon>
        <taxon>Ostariophysi</taxon>
        <taxon>Characiformes</taxon>
        <taxon>Characoidei</taxon>
        <taxon>Pygocentrus</taxon>
    </lineage>
</organism>
<dbReference type="InterPro" id="IPR001695">
    <property type="entry name" value="Lysyl_oxidase"/>
</dbReference>
<dbReference type="InterPro" id="IPR019828">
    <property type="entry name" value="Lysyl_oxidase_CS"/>
</dbReference>
<reference evidence="19" key="3">
    <citation type="submission" date="2025-09" db="UniProtKB">
        <authorList>
            <consortium name="Ensembl"/>
        </authorList>
    </citation>
    <scope>IDENTIFICATION</scope>
</reference>
<evidence type="ECO:0000256" key="16">
    <source>
        <dbReference type="PROSITE-ProRule" id="PRU00196"/>
    </source>
</evidence>
<feature type="domain" description="SRCR" evidence="18">
    <location>
        <begin position="131"/>
        <end position="231"/>
    </location>
</feature>
<dbReference type="PROSITE" id="PS00420">
    <property type="entry name" value="SRCR_1"/>
    <property type="match status" value="1"/>
</dbReference>
<evidence type="ECO:0000256" key="4">
    <source>
        <dbReference type="ARBA" id="ARBA00022477"/>
    </source>
</evidence>
<evidence type="ECO:0000256" key="6">
    <source>
        <dbReference type="ARBA" id="ARBA00022723"/>
    </source>
</evidence>
<dbReference type="EC" id="1.4.3.13" evidence="14"/>
<feature type="domain" description="SRCR" evidence="18">
    <location>
        <begin position="241"/>
        <end position="349"/>
    </location>
</feature>
<reference evidence="19 20" key="1">
    <citation type="submission" date="2020-10" db="EMBL/GenBank/DDBJ databases">
        <title>Pygocentrus nattereri (red-bellied piranha) genome, fPygNat1, primary haplotype.</title>
        <authorList>
            <person name="Myers G."/>
            <person name="Meyer A."/>
            <person name="Karagic N."/>
            <person name="Pippel M."/>
            <person name="Winkler S."/>
            <person name="Tracey A."/>
            <person name="Wood J."/>
            <person name="Formenti G."/>
            <person name="Howe K."/>
            <person name="Fedrigo O."/>
            <person name="Jarvis E.D."/>
        </authorList>
    </citation>
    <scope>NUCLEOTIDE SEQUENCE [LARGE SCALE GENOMIC DNA]</scope>
</reference>
<dbReference type="Pfam" id="PF01186">
    <property type="entry name" value="Lysyl_oxidase"/>
    <property type="match status" value="1"/>
</dbReference>
<dbReference type="GO" id="GO:0005615">
    <property type="term" value="C:extracellular space"/>
    <property type="evidence" value="ECO:0007669"/>
    <property type="project" value="TreeGrafter"/>
</dbReference>
<dbReference type="PROSITE" id="PS00926">
    <property type="entry name" value="LYSYL_OXIDASE"/>
    <property type="match status" value="1"/>
</dbReference>
<evidence type="ECO:0000256" key="14">
    <source>
        <dbReference type="ARBA" id="ARBA00038869"/>
    </source>
</evidence>
<evidence type="ECO:0000313" key="19">
    <source>
        <dbReference type="Ensembl" id="ENSPNAP00000075327.1"/>
    </source>
</evidence>
<dbReference type="InterPro" id="IPR001190">
    <property type="entry name" value="SRCR"/>
</dbReference>
<accession>A0AAR2LKX6</accession>
<dbReference type="GO" id="GO:0030199">
    <property type="term" value="P:collagen fibril organization"/>
    <property type="evidence" value="ECO:0007669"/>
    <property type="project" value="TreeGrafter"/>
</dbReference>
<evidence type="ECO:0000256" key="8">
    <source>
        <dbReference type="ARBA" id="ARBA00022737"/>
    </source>
</evidence>
<proteinExistence type="inferred from homology"/>
<dbReference type="PANTHER" id="PTHR45817:SF5">
    <property type="entry name" value="LYSYL OXIDASE HOMOLOG 4"/>
    <property type="match status" value="1"/>
</dbReference>
<dbReference type="Gene3D" id="3.10.250.10">
    <property type="entry name" value="SRCR-like domain"/>
    <property type="match status" value="3"/>
</dbReference>
<keyword evidence="4" id="KW-0886">LTQ</keyword>
<dbReference type="SMART" id="SM00202">
    <property type="entry name" value="SR"/>
    <property type="match status" value="3"/>
</dbReference>
<evidence type="ECO:0000256" key="10">
    <source>
        <dbReference type="ARBA" id="ARBA00023002"/>
    </source>
</evidence>
<evidence type="ECO:0000256" key="7">
    <source>
        <dbReference type="ARBA" id="ARBA00022729"/>
    </source>
</evidence>
<evidence type="ECO:0000313" key="20">
    <source>
        <dbReference type="Proteomes" id="UP001501920"/>
    </source>
</evidence>
<evidence type="ECO:0000256" key="15">
    <source>
        <dbReference type="ARBA" id="ARBA00047861"/>
    </source>
</evidence>
<comment type="catalytic activity">
    <reaction evidence="15">
        <text>L-lysyl-[protein] + O2 + H2O = (S)-2-amino-6-oxohexanoyl-[protein] + H2O2 + NH4(+)</text>
        <dbReference type="Rhea" id="RHEA:24544"/>
        <dbReference type="Rhea" id="RHEA-COMP:9752"/>
        <dbReference type="Rhea" id="RHEA-COMP:12448"/>
        <dbReference type="ChEBI" id="CHEBI:15377"/>
        <dbReference type="ChEBI" id="CHEBI:15379"/>
        <dbReference type="ChEBI" id="CHEBI:16240"/>
        <dbReference type="ChEBI" id="CHEBI:28938"/>
        <dbReference type="ChEBI" id="CHEBI:29969"/>
        <dbReference type="ChEBI" id="CHEBI:131803"/>
        <dbReference type="EC" id="1.4.3.13"/>
    </reaction>
</comment>
<evidence type="ECO:0000256" key="17">
    <source>
        <dbReference type="SAM" id="SignalP"/>
    </source>
</evidence>
<keyword evidence="10" id="KW-0560">Oxidoreductase</keyword>
<dbReference type="AlphaFoldDB" id="A0AAR2LKX6"/>
<comment type="cofactor">
    <cofactor evidence="1">
        <name>Cu cation</name>
        <dbReference type="ChEBI" id="CHEBI:23378"/>
    </cofactor>
</comment>
<evidence type="ECO:0000256" key="1">
    <source>
        <dbReference type="ARBA" id="ARBA00001935"/>
    </source>
</evidence>
<keyword evidence="11" id="KW-0186">Copper</keyword>
<name>A0AAR2LKX6_PYGNA</name>
<gene>
    <name evidence="19" type="primary">LOXL4</name>
</gene>
<keyword evidence="9" id="KW-0801">TPQ</keyword>
<keyword evidence="13" id="KW-0325">Glycoprotein</keyword>
<evidence type="ECO:0000256" key="12">
    <source>
        <dbReference type="ARBA" id="ARBA00023157"/>
    </source>
</evidence>
<feature type="disulfide bond" evidence="16">
    <location>
        <begin position="51"/>
        <end position="115"/>
    </location>
</feature>
<sequence>MMLTFPLAFCILLLPVVAGVPPGFQVRLVGGSDPYEGRLEVFYNNAWGTVCDDEVNINLANVVCRELGYGQGLTWAHSAKFGEGRGPIWLDNVMCTGTESSISDCRSNGWGVSDCTHSEDLGVICKMSPHDESFSGPRLGEGRVEVLREGKWGTVCDHLWDLTAASVVCRELGFGTAKEALRGALMGQGTGPIHMNSVQCTGRERSITQCQYQQVPLRTCKHTQDVSVRCNVPKTGLGATVRLAGGREAAEGKVEVLMEVGGVQRWGAVCSENWGINEAMVVCRQLGFGFASRAYQETWYWSGNSDSAEIILSGTHCIGTEMSIQQCRRNGQVYCPRGGGSKAAGVTCVETAPDLVLDAQLVQETAYLEDRPLHLLTCAHEENCLASSAHRMRWPYGSRRLLRFSSRIMNLGRADFRPRASRESWVWHQCHRHYHSIEVFTHYDLLTMNGTKVAEGHKASFCLEDTYCPEGLSKRYACYNMGDQGISVGCWDTYRHDIDCQWVDVTDVRPGDYIFQVEVNPSLDMAESDFENNVMRCRCKYDGGRVYLYGCHVGKWLIKPFSLKD</sequence>
<feature type="chain" id="PRO_5043322195" description="protein-lysine 6-oxidase" evidence="17">
    <location>
        <begin position="20"/>
        <end position="565"/>
    </location>
</feature>
<feature type="disulfide bond" evidence="16">
    <location>
        <begin position="317"/>
        <end position="327"/>
    </location>
</feature>
<evidence type="ECO:0000256" key="9">
    <source>
        <dbReference type="ARBA" id="ARBA00022772"/>
    </source>
</evidence>
<dbReference type="InterPro" id="IPR036772">
    <property type="entry name" value="SRCR-like_dom_sf"/>
</dbReference>
<feature type="disulfide bond" evidence="16">
    <location>
        <begin position="95"/>
        <end position="105"/>
    </location>
</feature>
<dbReference type="FunFam" id="3.10.250.10:FF:000008">
    <property type="entry name" value="Lysyl oxidase homolog 2"/>
    <property type="match status" value="1"/>
</dbReference>
<dbReference type="PROSITE" id="PS50287">
    <property type="entry name" value="SRCR_2"/>
    <property type="match status" value="3"/>
</dbReference>
<dbReference type="PRINTS" id="PR00258">
    <property type="entry name" value="SPERACTRCPTR"/>
</dbReference>
<dbReference type="SUPFAM" id="SSF56487">
    <property type="entry name" value="SRCR-like"/>
    <property type="match status" value="3"/>
</dbReference>
<comment type="caution">
    <text evidence="16">Lacks conserved residue(s) required for the propagation of feature annotation.</text>
</comment>
<comment type="subcellular location">
    <subcellularLocation>
        <location evidence="2">Secreted</location>
        <location evidence="2">Extracellular space</location>
    </subcellularLocation>
</comment>
<evidence type="ECO:0000256" key="2">
    <source>
        <dbReference type="ARBA" id="ARBA00004239"/>
    </source>
</evidence>
<feature type="disulfide bond" evidence="16">
    <location>
        <begin position="64"/>
        <end position="125"/>
    </location>
</feature>